<accession>A0A6J6KZR2</accession>
<name>A0A6J6KZR2_9ZZZZ</name>
<proteinExistence type="predicted"/>
<dbReference type="AlphaFoldDB" id="A0A6J6KZR2"/>
<protein>
    <submittedName>
        <fullName evidence="1">Unannotated protein</fullName>
    </submittedName>
</protein>
<dbReference type="EMBL" id="CAEZVV010000131">
    <property type="protein sequence ID" value="CAB4655277.1"/>
    <property type="molecule type" value="Genomic_DNA"/>
</dbReference>
<organism evidence="1">
    <name type="scientific">freshwater metagenome</name>
    <dbReference type="NCBI Taxonomy" id="449393"/>
    <lineage>
        <taxon>unclassified sequences</taxon>
        <taxon>metagenomes</taxon>
        <taxon>ecological metagenomes</taxon>
    </lineage>
</organism>
<evidence type="ECO:0000313" key="1">
    <source>
        <dbReference type="EMBL" id="CAB4655277.1"/>
    </source>
</evidence>
<sequence length="102" mass="11258">MTKGTLPFNDDHIGIFVVEGFENGSFQLACNKLSRHGIKRHAVARALYQPCLAGAHHDRTNPMIIEGLRQDCCCCSLSNCAVCAKHRDPWAGHISDATRKHS</sequence>
<gene>
    <name evidence="1" type="ORF">UFOPK2143_01514</name>
</gene>
<reference evidence="1" key="1">
    <citation type="submission" date="2020-05" db="EMBL/GenBank/DDBJ databases">
        <authorList>
            <person name="Chiriac C."/>
            <person name="Salcher M."/>
            <person name="Ghai R."/>
            <person name="Kavagutti S V."/>
        </authorList>
    </citation>
    <scope>NUCLEOTIDE SEQUENCE</scope>
</reference>